<reference evidence="23 24" key="1">
    <citation type="submission" date="2019-08" db="EMBL/GenBank/DDBJ databases">
        <authorList>
            <person name="Karlyshev A.V."/>
        </authorList>
    </citation>
    <scope>NUCLEOTIDE SEQUENCE [LARGE SCALE GENOMIC DNA]</scope>
    <source>
        <strain evidence="23 24">Alg18-2.2</strain>
    </source>
</reference>
<keyword evidence="23" id="KW-0560">Oxidoreductase</keyword>
<dbReference type="PROSITE" id="PS00078">
    <property type="entry name" value="COX2"/>
    <property type="match status" value="1"/>
</dbReference>
<feature type="domain" description="Cytochrome oxidase subunit II copper A binding" evidence="21">
    <location>
        <begin position="127"/>
        <end position="243"/>
    </location>
</feature>
<dbReference type="GO" id="GO:0016020">
    <property type="term" value="C:membrane"/>
    <property type="evidence" value="ECO:0007669"/>
    <property type="project" value="UniProtKB-SubCell"/>
</dbReference>
<keyword evidence="24" id="KW-1185">Reference proteome</keyword>
<dbReference type="EC" id="7.1.1.9" evidence="3"/>
<dbReference type="InterPro" id="IPR002429">
    <property type="entry name" value="CcO_II-like_C"/>
</dbReference>
<keyword evidence="12 18" id="KW-0408">Iron</keyword>
<comment type="caution">
    <text evidence="23">The sequence shown here is derived from an EMBL/GenBank/DDBJ whole genome shotgun (WGS) entry which is preliminary data.</text>
</comment>
<dbReference type="EMBL" id="VRTS01000005">
    <property type="protein sequence ID" value="TXK62323.1"/>
    <property type="molecule type" value="Genomic_DNA"/>
</dbReference>
<evidence type="ECO:0000256" key="18">
    <source>
        <dbReference type="PROSITE-ProRule" id="PRU00433"/>
    </source>
</evidence>
<dbReference type="PANTHER" id="PTHR22888">
    <property type="entry name" value="CYTOCHROME C OXIDASE, SUBUNIT II"/>
    <property type="match status" value="1"/>
</dbReference>
<keyword evidence="10" id="KW-0249">Electron transport</keyword>
<keyword evidence="4" id="KW-0813">Transport</keyword>
<dbReference type="AlphaFoldDB" id="A0A5C8KNC4"/>
<dbReference type="Pfam" id="PF00116">
    <property type="entry name" value="COX2"/>
    <property type="match status" value="1"/>
</dbReference>
<dbReference type="InterPro" id="IPR009056">
    <property type="entry name" value="Cyt_c-like_dom"/>
</dbReference>
<dbReference type="PROSITE" id="PS50857">
    <property type="entry name" value="COX2_CUA"/>
    <property type="match status" value="1"/>
</dbReference>
<evidence type="ECO:0000256" key="9">
    <source>
        <dbReference type="ARBA" id="ARBA00022967"/>
    </source>
</evidence>
<keyword evidence="20" id="KW-0732">Signal</keyword>
<dbReference type="GO" id="GO:0020037">
    <property type="term" value="F:heme binding"/>
    <property type="evidence" value="ECO:0007669"/>
    <property type="project" value="InterPro"/>
</dbReference>
<evidence type="ECO:0000256" key="7">
    <source>
        <dbReference type="ARBA" id="ARBA00022692"/>
    </source>
</evidence>
<keyword evidence="6" id="KW-0679">Respiratory chain</keyword>
<dbReference type="SUPFAM" id="SSF46626">
    <property type="entry name" value="Cytochrome c"/>
    <property type="match status" value="1"/>
</dbReference>
<dbReference type="OrthoDB" id="9781261at2"/>
<evidence type="ECO:0000256" key="15">
    <source>
        <dbReference type="ARBA" id="ARBA00024688"/>
    </source>
</evidence>
<dbReference type="GO" id="GO:0004129">
    <property type="term" value="F:cytochrome-c oxidase activity"/>
    <property type="evidence" value="ECO:0007669"/>
    <property type="project" value="UniProtKB-EC"/>
</dbReference>
<gene>
    <name evidence="23" type="primary">coxB</name>
    <name evidence="23" type="ORF">FU658_08805</name>
</gene>
<dbReference type="GO" id="GO:0016491">
    <property type="term" value="F:oxidoreductase activity"/>
    <property type="evidence" value="ECO:0007669"/>
    <property type="project" value="UniProtKB-KW"/>
</dbReference>
<feature type="transmembrane region" description="Helical" evidence="19">
    <location>
        <begin position="93"/>
        <end position="118"/>
    </location>
</feature>
<evidence type="ECO:0000256" key="3">
    <source>
        <dbReference type="ARBA" id="ARBA00012949"/>
    </source>
</evidence>
<dbReference type="InterPro" id="IPR008972">
    <property type="entry name" value="Cupredoxin"/>
</dbReference>
<dbReference type="GO" id="GO:0005507">
    <property type="term" value="F:copper ion binding"/>
    <property type="evidence" value="ECO:0007669"/>
    <property type="project" value="InterPro"/>
</dbReference>
<comment type="catalytic activity">
    <reaction evidence="17">
        <text>4 Fe(II)-[cytochrome c] + O2 + 8 H(+)(in) = 4 Fe(III)-[cytochrome c] + 2 H2O + 4 H(+)(out)</text>
        <dbReference type="Rhea" id="RHEA:11436"/>
        <dbReference type="Rhea" id="RHEA-COMP:10350"/>
        <dbReference type="Rhea" id="RHEA-COMP:14399"/>
        <dbReference type="ChEBI" id="CHEBI:15377"/>
        <dbReference type="ChEBI" id="CHEBI:15378"/>
        <dbReference type="ChEBI" id="CHEBI:15379"/>
        <dbReference type="ChEBI" id="CHEBI:29033"/>
        <dbReference type="ChEBI" id="CHEBI:29034"/>
        <dbReference type="EC" id="7.1.1.9"/>
    </reaction>
</comment>
<dbReference type="PROSITE" id="PS51007">
    <property type="entry name" value="CYTC"/>
    <property type="match status" value="1"/>
</dbReference>
<dbReference type="Proteomes" id="UP000321248">
    <property type="component" value="Unassembled WGS sequence"/>
</dbReference>
<evidence type="ECO:0000259" key="22">
    <source>
        <dbReference type="PROSITE" id="PS51007"/>
    </source>
</evidence>
<evidence type="ECO:0000256" key="12">
    <source>
        <dbReference type="ARBA" id="ARBA00023004"/>
    </source>
</evidence>
<dbReference type="InterPro" id="IPR036257">
    <property type="entry name" value="Cyt_c_oxidase_su2_TM_sf"/>
</dbReference>
<evidence type="ECO:0000256" key="10">
    <source>
        <dbReference type="ARBA" id="ARBA00022982"/>
    </source>
</evidence>
<evidence type="ECO:0000313" key="24">
    <source>
        <dbReference type="Proteomes" id="UP000321248"/>
    </source>
</evidence>
<evidence type="ECO:0000256" key="4">
    <source>
        <dbReference type="ARBA" id="ARBA00022448"/>
    </source>
</evidence>
<dbReference type="SUPFAM" id="SSF49503">
    <property type="entry name" value="Cupredoxins"/>
    <property type="match status" value="1"/>
</dbReference>
<evidence type="ECO:0000256" key="20">
    <source>
        <dbReference type="SAM" id="SignalP"/>
    </source>
</evidence>
<evidence type="ECO:0000313" key="23">
    <source>
        <dbReference type="EMBL" id="TXK62323.1"/>
    </source>
</evidence>
<dbReference type="NCBIfam" id="TIGR02866">
    <property type="entry name" value="CoxB"/>
    <property type="match status" value="1"/>
</dbReference>
<dbReference type="PANTHER" id="PTHR22888:SF9">
    <property type="entry name" value="CYTOCHROME C OXIDASE SUBUNIT 2"/>
    <property type="match status" value="1"/>
</dbReference>
<comment type="subcellular location">
    <subcellularLocation>
        <location evidence="1">Membrane</location>
        <topology evidence="1">Multi-pass membrane protein</topology>
    </subcellularLocation>
</comment>
<keyword evidence="5 18" id="KW-0349">Heme</keyword>
<evidence type="ECO:0000256" key="13">
    <source>
        <dbReference type="ARBA" id="ARBA00023008"/>
    </source>
</evidence>
<dbReference type="InterPro" id="IPR034236">
    <property type="entry name" value="CuRO_CcO_Caa3_II"/>
</dbReference>
<protein>
    <recommendedName>
        <fullName evidence="3">cytochrome-c oxidase</fullName>
        <ecNumber evidence="3">7.1.1.9</ecNumber>
    </recommendedName>
    <alternativeName>
        <fullName evidence="16">Cytochrome aa3 subunit 2</fullName>
    </alternativeName>
</protein>
<dbReference type="Gene3D" id="2.60.40.420">
    <property type="entry name" value="Cupredoxins - blue copper proteins"/>
    <property type="match status" value="1"/>
</dbReference>
<evidence type="ECO:0000256" key="5">
    <source>
        <dbReference type="ARBA" id="ARBA00022617"/>
    </source>
</evidence>
<keyword evidence="14 19" id="KW-0472">Membrane</keyword>
<evidence type="ECO:0000256" key="1">
    <source>
        <dbReference type="ARBA" id="ARBA00004141"/>
    </source>
</evidence>
<keyword evidence="9" id="KW-1278">Translocase</keyword>
<evidence type="ECO:0000256" key="14">
    <source>
        <dbReference type="ARBA" id="ARBA00023136"/>
    </source>
</evidence>
<evidence type="ECO:0000256" key="11">
    <source>
        <dbReference type="ARBA" id="ARBA00022989"/>
    </source>
</evidence>
<evidence type="ECO:0000256" key="2">
    <source>
        <dbReference type="ARBA" id="ARBA00007866"/>
    </source>
</evidence>
<keyword evidence="13" id="KW-0186">Copper</keyword>
<organism evidence="23 24">
    <name type="scientific">Alkalisalibacterium limincola</name>
    <dbReference type="NCBI Taxonomy" id="2699169"/>
    <lineage>
        <taxon>Bacteria</taxon>
        <taxon>Pseudomonadati</taxon>
        <taxon>Pseudomonadota</taxon>
        <taxon>Gammaproteobacteria</taxon>
        <taxon>Lysobacterales</taxon>
        <taxon>Lysobacteraceae</taxon>
        <taxon>Alkalisalibacterium</taxon>
    </lineage>
</organism>
<feature type="chain" id="PRO_5022870063" description="cytochrome-c oxidase" evidence="20">
    <location>
        <begin position="36"/>
        <end position="342"/>
    </location>
</feature>
<evidence type="ECO:0000256" key="6">
    <source>
        <dbReference type="ARBA" id="ARBA00022660"/>
    </source>
</evidence>
<dbReference type="Gene3D" id="1.10.287.90">
    <property type="match status" value="1"/>
</dbReference>
<evidence type="ECO:0000256" key="8">
    <source>
        <dbReference type="ARBA" id="ARBA00022723"/>
    </source>
</evidence>
<feature type="transmembrane region" description="Helical" evidence="19">
    <location>
        <begin position="59"/>
        <end position="81"/>
    </location>
</feature>
<dbReference type="CDD" id="cd04213">
    <property type="entry name" value="CuRO_CcO_Caa3_II"/>
    <property type="match status" value="1"/>
</dbReference>
<dbReference type="InterPro" id="IPR036909">
    <property type="entry name" value="Cyt_c-like_dom_sf"/>
</dbReference>
<sequence length="342" mass="36603">MLRNRPTMRVPAVRSARERPAACFLLLLVALPGLAACSGTQSALDPHGPVADSIATTWWVLFWGAGAILALVMGLVLYAMFRDPERKARLPHLPFLVGAGLVFPTLVLTALVVFGTLVGRDITRASDDALVIEVTGHQWWWEVRYPATADAPEVVTANELHLPVGVPVEFVIESADVVHSFWIPNLGGKVDMIPGRSNTLRLEASRPGRFRAQCAEFCGAQHSRMGFIAIATEADEFERWRRARAVAPDASGPGLARFDALGCSGCHALGGRPAEGGTGPVLAHFAERPTVGAGAAANTPGALRAWLADHGARMKPGSLGPAQRRLDDADVEAIARLLEQQR</sequence>
<comment type="function">
    <text evidence="15">Subunits I and II form the functional core of the enzyme complex. Electrons originating in cytochrome c are transferred via heme a and Cu(A) to the binuclear center formed by heme a3 and Cu(B).</text>
</comment>
<dbReference type="InterPro" id="IPR045187">
    <property type="entry name" value="CcO_II"/>
</dbReference>
<comment type="similarity">
    <text evidence="2">Belongs to the cytochrome c oxidase subunit 2 family.</text>
</comment>
<evidence type="ECO:0000256" key="17">
    <source>
        <dbReference type="ARBA" id="ARBA00047816"/>
    </source>
</evidence>
<keyword evidence="11 19" id="KW-1133">Transmembrane helix</keyword>
<proteinExistence type="inferred from homology"/>
<accession>A0A5C8KNC4</accession>
<name>A0A5C8KNC4_9GAMM</name>
<keyword evidence="8 18" id="KW-0479">Metal-binding</keyword>
<evidence type="ECO:0000256" key="16">
    <source>
        <dbReference type="ARBA" id="ARBA00031399"/>
    </source>
</evidence>
<dbReference type="Pfam" id="PF00034">
    <property type="entry name" value="Cytochrom_C"/>
    <property type="match status" value="1"/>
</dbReference>
<evidence type="ECO:0000259" key="21">
    <source>
        <dbReference type="PROSITE" id="PS50857"/>
    </source>
</evidence>
<dbReference type="InterPro" id="IPR014222">
    <property type="entry name" value="Cyt_c_oxidase_su2"/>
</dbReference>
<evidence type="ECO:0000256" key="19">
    <source>
        <dbReference type="SAM" id="Phobius"/>
    </source>
</evidence>
<feature type="signal peptide" evidence="20">
    <location>
        <begin position="1"/>
        <end position="35"/>
    </location>
</feature>
<feature type="domain" description="Cytochrome c" evidence="22">
    <location>
        <begin position="249"/>
        <end position="342"/>
    </location>
</feature>
<dbReference type="GO" id="GO:0042773">
    <property type="term" value="P:ATP synthesis coupled electron transport"/>
    <property type="evidence" value="ECO:0007669"/>
    <property type="project" value="TreeGrafter"/>
</dbReference>
<dbReference type="InterPro" id="IPR001505">
    <property type="entry name" value="Copper_CuA"/>
</dbReference>
<keyword evidence="7 19" id="KW-0812">Transmembrane</keyword>